<keyword evidence="2" id="KW-0378">Hydrolase</keyword>
<dbReference type="VEuPathDB" id="VectorBase:LDEU013339"/>
<dbReference type="OrthoDB" id="10261598at2759"/>
<dbReference type="STRING" id="299467.A0A443RTK8"/>
<keyword evidence="4" id="KW-1185">Reference proteome</keyword>
<dbReference type="PANTHER" id="PTHR10858:SF23">
    <property type="entry name" value="DEOXYRIBONUCLEASE II"/>
    <property type="match status" value="1"/>
</dbReference>
<protein>
    <submittedName>
        <fullName evidence="3">Deoxyribonuclease-2-like protein</fullName>
    </submittedName>
</protein>
<dbReference type="EMBL" id="NCKV01035618">
    <property type="protein sequence ID" value="RWS18701.1"/>
    <property type="molecule type" value="Genomic_DNA"/>
</dbReference>
<gene>
    <name evidence="3" type="ORF">B4U80_02299</name>
</gene>
<dbReference type="Pfam" id="PF03265">
    <property type="entry name" value="DNase_II"/>
    <property type="match status" value="1"/>
</dbReference>
<evidence type="ECO:0000256" key="1">
    <source>
        <dbReference type="ARBA" id="ARBA00007527"/>
    </source>
</evidence>
<dbReference type="InterPro" id="IPR004947">
    <property type="entry name" value="DNase_II"/>
</dbReference>
<accession>A0A443RTK8</accession>
<evidence type="ECO:0000313" key="4">
    <source>
        <dbReference type="Proteomes" id="UP000288716"/>
    </source>
</evidence>
<reference evidence="3 4" key="1">
    <citation type="journal article" date="2018" name="Gigascience">
        <title>Genomes of trombidid mites reveal novel predicted allergens and laterally-transferred genes associated with secondary metabolism.</title>
        <authorList>
            <person name="Dong X."/>
            <person name="Chaisiri K."/>
            <person name="Xia D."/>
            <person name="Armstrong S.D."/>
            <person name="Fang Y."/>
            <person name="Donnelly M.J."/>
            <person name="Kadowaki T."/>
            <person name="McGarry J.W."/>
            <person name="Darby A.C."/>
            <person name="Makepeace B.L."/>
        </authorList>
    </citation>
    <scope>NUCLEOTIDE SEQUENCE [LARGE SCALE GENOMIC DNA]</scope>
    <source>
        <strain evidence="3">UoL-UT</strain>
    </source>
</reference>
<name>A0A443RTK8_9ACAR</name>
<sequence length="141" mass="16218">MSSIKKTELVMFAKNGESTFDLYKTKIAPFIKSDLFVESWRRGNGIPLSSNCHSKYKLINVQYVKLKFENKYVGNVLWKYSEDHSKWLISEDSEKAFICIVDLNRMLSQNKRGGGAVCIRDASIWKLFHDSIAAIETCIKL</sequence>
<evidence type="ECO:0000313" key="3">
    <source>
        <dbReference type="EMBL" id="RWS18701.1"/>
    </source>
</evidence>
<dbReference type="GO" id="GO:0004531">
    <property type="term" value="F:deoxyribonuclease II activity"/>
    <property type="evidence" value="ECO:0007669"/>
    <property type="project" value="InterPro"/>
</dbReference>
<evidence type="ECO:0000256" key="2">
    <source>
        <dbReference type="ARBA" id="ARBA00022801"/>
    </source>
</evidence>
<dbReference type="AlphaFoldDB" id="A0A443RTK8"/>
<dbReference type="PANTHER" id="PTHR10858">
    <property type="entry name" value="DEOXYRIBONUCLEASE II"/>
    <property type="match status" value="1"/>
</dbReference>
<dbReference type="Proteomes" id="UP000288716">
    <property type="component" value="Unassembled WGS sequence"/>
</dbReference>
<dbReference type="GO" id="GO:0006309">
    <property type="term" value="P:apoptotic DNA fragmentation"/>
    <property type="evidence" value="ECO:0007669"/>
    <property type="project" value="TreeGrafter"/>
</dbReference>
<proteinExistence type="inferred from homology"/>
<comment type="similarity">
    <text evidence="1">Belongs to the DNase II family.</text>
</comment>
<organism evidence="3 4">
    <name type="scientific">Leptotrombidium deliense</name>
    <dbReference type="NCBI Taxonomy" id="299467"/>
    <lineage>
        <taxon>Eukaryota</taxon>
        <taxon>Metazoa</taxon>
        <taxon>Ecdysozoa</taxon>
        <taxon>Arthropoda</taxon>
        <taxon>Chelicerata</taxon>
        <taxon>Arachnida</taxon>
        <taxon>Acari</taxon>
        <taxon>Acariformes</taxon>
        <taxon>Trombidiformes</taxon>
        <taxon>Prostigmata</taxon>
        <taxon>Anystina</taxon>
        <taxon>Parasitengona</taxon>
        <taxon>Trombiculoidea</taxon>
        <taxon>Trombiculidae</taxon>
        <taxon>Leptotrombidium</taxon>
    </lineage>
</organism>
<comment type="caution">
    <text evidence="3">The sequence shown here is derived from an EMBL/GenBank/DDBJ whole genome shotgun (WGS) entry which is preliminary data.</text>
</comment>